<feature type="region of interest" description="Disordered" evidence="1">
    <location>
        <begin position="1"/>
        <end position="29"/>
    </location>
</feature>
<comment type="caution">
    <text evidence="2">The sequence shown here is derived from an EMBL/GenBank/DDBJ whole genome shotgun (WGS) entry which is preliminary data.</text>
</comment>
<gene>
    <name evidence="2" type="ORF">HUK38_03280</name>
</gene>
<accession>A0A839H5R8</accession>
<evidence type="ECO:0000313" key="3">
    <source>
        <dbReference type="Proteomes" id="UP000548632"/>
    </source>
</evidence>
<dbReference type="AlphaFoldDB" id="A0A839H5R8"/>
<protein>
    <submittedName>
        <fullName evidence="2">Uncharacterized protein</fullName>
    </submittedName>
</protein>
<dbReference type="Proteomes" id="UP000548632">
    <property type="component" value="Unassembled WGS sequence"/>
</dbReference>
<feature type="compositionally biased region" description="Polar residues" evidence="1">
    <location>
        <begin position="1"/>
        <end position="10"/>
    </location>
</feature>
<keyword evidence="3" id="KW-1185">Reference proteome</keyword>
<evidence type="ECO:0000313" key="2">
    <source>
        <dbReference type="EMBL" id="MBB1125253.1"/>
    </source>
</evidence>
<name>A0A839H5R8_9GAMM</name>
<proteinExistence type="predicted"/>
<dbReference type="RefSeq" id="WP_182582434.1">
    <property type="nucleotide sequence ID" value="NZ_JABVCQ010000005.1"/>
</dbReference>
<reference evidence="2 3" key="1">
    <citation type="journal article" date="2020" name="Arch. Microbiol.">
        <title>The genome sequence of the giant phototrophic gammaproteobacterium Thiospirillum jenense gives insight into its physiological properties and phylogenetic relationships.</title>
        <authorList>
            <person name="Imhoff J.F."/>
            <person name="Meyer T.E."/>
            <person name="Kyndt J.A."/>
        </authorList>
    </citation>
    <scope>NUCLEOTIDE SEQUENCE [LARGE SCALE GENOMIC DNA]</scope>
    <source>
        <strain evidence="2 3">DSM 216</strain>
    </source>
</reference>
<dbReference type="EMBL" id="JABVCQ010000005">
    <property type="protein sequence ID" value="MBB1125253.1"/>
    <property type="molecule type" value="Genomic_DNA"/>
</dbReference>
<feature type="compositionally biased region" description="Basic residues" evidence="1">
    <location>
        <begin position="11"/>
        <end position="26"/>
    </location>
</feature>
<evidence type="ECO:0000256" key="1">
    <source>
        <dbReference type="SAM" id="MobiDB-lite"/>
    </source>
</evidence>
<organism evidence="2 3">
    <name type="scientific">Thiospirillum jenense</name>
    <dbReference type="NCBI Taxonomy" id="1653858"/>
    <lineage>
        <taxon>Bacteria</taxon>
        <taxon>Pseudomonadati</taxon>
        <taxon>Pseudomonadota</taxon>
        <taxon>Gammaproteobacteria</taxon>
        <taxon>Chromatiales</taxon>
        <taxon>Chromatiaceae</taxon>
        <taxon>Thiospirillum</taxon>
    </lineage>
</organism>
<sequence>MTISRAAQRTRTCRPRMRKSRRRHAKLPPPWADVNVDVEIGKTTTEVTPVWI</sequence>